<feature type="region of interest" description="Disordered" evidence="3">
    <location>
        <begin position="289"/>
        <end position="311"/>
    </location>
</feature>
<dbReference type="PATRIC" id="fig|584657.3.peg.1761"/>
<dbReference type="AlphaFoldDB" id="W9GJ90"/>
<reference evidence="5" key="1">
    <citation type="submission" date="2013-08" db="EMBL/GenBank/DDBJ databases">
        <title>Intrasporangium oryzae NRRL B-24470.</title>
        <authorList>
            <person name="Liu H."/>
            <person name="Wang G."/>
        </authorList>
    </citation>
    <scope>NUCLEOTIDE SEQUENCE [LARGE SCALE GENOMIC DNA]</scope>
    <source>
        <strain evidence="5">Q5-1</strain>
    </source>
</reference>
<dbReference type="PANTHER" id="PTHR43003:SF6">
    <property type="entry name" value="DNA GLYCOSYLASE"/>
    <property type="match status" value="1"/>
</dbReference>
<dbReference type="SUPFAM" id="SSF48150">
    <property type="entry name" value="DNA-glycosylase"/>
    <property type="match status" value="1"/>
</dbReference>
<sequence>MTSGRLRVWRADRPVHLEAQLMAFRRGSGDPTSWYGGPAGFARAAQTPAGPGTIHLVCRSAESAVEARAWGRGADWLLDSVPSLLGASDDPTGFCPLHPPVQEAWRRFSHWRVPRSRLVLDALVPAIIEQKVTGHEAFAGYRRLVRRFGEPAPGPFADRLYAPPSARGWATIPSWEFLRAAVDPARSRAVVAAARVAGRLEQVVDLPWSQARQRLRAVPGVGVWTAAETAQRALGDPDAVSFGDFHVAKDIGWALAGHPTDDRGLAELLEPYRGHRFRVQQLLGLAGHHRPRRGPRLAPRTHLPVATAHRR</sequence>
<dbReference type="GO" id="GO:0006285">
    <property type="term" value="P:base-excision repair, AP site formation"/>
    <property type="evidence" value="ECO:0007669"/>
    <property type="project" value="TreeGrafter"/>
</dbReference>
<dbReference type="GO" id="GO:0006307">
    <property type="term" value="P:DNA alkylation repair"/>
    <property type="evidence" value="ECO:0007669"/>
    <property type="project" value="TreeGrafter"/>
</dbReference>
<dbReference type="GO" id="GO:0032131">
    <property type="term" value="F:alkylated DNA binding"/>
    <property type="evidence" value="ECO:0007669"/>
    <property type="project" value="TreeGrafter"/>
</dbReference>
<dbReference type="EMBL" id="AWQS01000054">
    <property type="protein sequence ID" value="EWT06311.1"/>
    <property type="molecule type" value="Genomic_DNA"/>
</dbReference>
<protein>
    <submittedName>
        <fullName evidence="4">3-methyladenine DNA glycosylase</fullName>
    </submittedName>
</protein>
<keyword evidence="5" id="KW-1185">Reference proteome</keyword>
<keyword evidence="2" id="KW-0234">DNA repair</keyword>
<dbReference type="Proteomes" id="UP000019494">
    <property type="component" value="Unassembled WGS sequence"/>
</dbReference>
<comment type="caution">
    <text evidence="4">The sequence shown here is derived from an EMBL/GenBank/DDBJ whole genome shotgun (WGS) entry which is preliminary data.</text>
</comment>
<gene>
    <name evidence="4" type="ORF">N864_22570</name>
</gene>
<dbReference type="PANTHER" id="PTHR43003">
    <property type="entry name" value="DNA-3-METHYLADENINE GLYCOSYLASE"/>
    <property type="match status" value="1"/>
</dbReference>
<evidence type="ECO:0000256" key="3">
    <source>
        <dbReference type="SAM" id="MobiDB-lite"/>
    </source>
</evidence>
<dbReference type="GO" id="GO:0005737">
    <property type="term" value="C:cytoplasm"/>
    <property type="evidence" value="ECO:0007669"/>
    <property type="project" value="TreeGrafter"/>
</dbReference>
<dbReference type="InterPro" id="IPR051912">
    <property type="entry name" value="Alkylbase_DNA_Glycosylase/TA"/>
</dbReference>
<dbReference type="GO" id="GO:0043916">
    <property type="term" value="F:DNA-7-methylguanine glycosylase activity"/>
    <property type="evidence" value="ECO:0007669"/>
    <property type="project" value="TreeGrafter"/>
</dbReference>
<dbReference type="InterPro" id="IPR011257">
    <property type="entry name" value="DNA_glycosylase"/>
</dbReference>
<name>W9GJ90_9MICO</name>
<dbReference type="OrthoDB" id="5501430at2"/>
<keyword evidence="1" id="KW-0227">DNA damage</keyword>
<dbReference type="GO" id="GO:0032993">
    <property type="term" value="C:protein-DNA complex"/>
    <property type="evidence" value="ECO:0007669"/>
    <property type="project" value="TreeGrafter"/>
</dbReference>
<dbReference type="GO" id="GO:0008725">
    <property type="term" value="F:DNA-3-methyladenine glycosylase activity"/>
    <property type="evidence" value="ECO:0007669"/>
    <property type="project" value="TreeGrafter"/>
</dbReference>
<dbReference type="RefSeq" id="WP_034715759.1">
    <property type="nucleotide sequence ID" value="NZ_AWQS01000054.1"/>
</dbReference>
<evidence type="ECO:0000313" key="5">
    <source>
        <dbReference type="Proteomes" id="UP000019494"/>
    </source>
</evidence>
<dbReference type="Gene3D" id="1.10.340.30">
    <property type="entry name" value="Hypothetical protein, domain 2"/>
    <property type="match status" value="1"/>
</dbReference>
<organism evidence="4 5">
    <name type="scientific">Intrasporangium chromatireducens Q5-1</name>
    <dbReference type="NCBI Taxonomy" id="584657"/>
    <lineage>
        <taxon>Bacteria</taxon>
        <taxon>Bacillati</taxon>
        <taxon>Actinomycetota</taxon>
        <taxon>Actinomycetes</taxon>
        <taxon>Micrococcales</taxon>
        <taxon>Intrasporangiaceae</taxon>
        <taxon>Intrasporangium</taxon>
    </lineage>
</organism>
<accession>W9GJ90</accession>
<evidence type="ECO:0000313" key="4">
    <source>
        <dbReference type="EMBL" id="EWT06311.1"/>
    </source>
</evidence>
<evidence type="ECO:0000256" key="1">
    <source>
        <dbReference type="ARBA" id="ARBA00022763"/>
    </source>
</evidence>
<proteinExistence type="predicted"/>
<evidence type="ECO:0000256" key="2">
    <source>
        <dbReference type="ARBA" id="ARBA00023204"/>
    </source>
</evidence>